<dbReference type="PROSITE" id="PS50071">
    <property type="entry name" value="HOMEOBOX_2"/>
    <property type="match status" value="1"/>
</dbReference>
<feature type="region of interest" description="Disordered" evidence="9">
    <location>
        <begin position="60"/>
        <end position="87"/>
    </location>
</feature>
<dbReference type="OrthoDB" id="6159439at2759"/>
<dbReference type="GO" id="GO:0000978">
    <property type="term" value="F:RNA polymerase II cis-regulatory region sequence-specific DNA binding"/>
    <property type="evidence" value="ECO:0007669"/>
    <property type="project" value="TreeGrafter"/>
</dbReference>
<proteinExistence type="inferred from homology"/>
<evidence type="ECO:0000313" key="13">
    <source>
        <dbReference type="Proteomes" id="UP000663828"/>
    </source>
</evidence>
<evidence type="ECO:0000256" key="4">
    <source>
        <dbReference type="ARBA" id="ARBA00023125"/>
    </source>
</evidence>
<evidence type="ECO:0000256" key="3">
    <source>
        <dbReference type="ARBA" id="ARBA00022473"/>
    </source>
</evidence>
<dbReference type="Proteomes" id="UP000663852">
    <property type="component" value="Unassembled WGS sequence"/>
</dbReference>
<comment type="similarity">
    <text evidence="2">Belongs to the paired homeobox family. Bicoid subfamily.</text>
</comment>
<feature type="compositionally biased region" description="Low complexity" evidence="9">
    <location>
        <begin position="295"/>
        <end position="319"/>
    </location>
</feature>
<organism evidence="11 14">
    <name type="scientific">Adineta ricciae</name>
    <name type="common">Rotifer</name>
    <dbReference type="NCBI Taxonomy" id="249248"/>
    <lineage>
        <taxon>Eukaryota</taxon>
        <taxon>Metazoa</taxon>
        <taxon>Spiralia</taxon>
        <taxon>Gnathifera</taxon>
        <taxon>Rotifera</taxon>
        <taxon>Eurotatoria</taxon>
        <taxon>Bdelloidea</taxon>
        <taxon>Adinetida</taxon>
        <taxon>Adinetidae</taxon>
        <taxon>Adineta</taxon>
    </lineage>
</organism>
<dbReference type="Proteomes" id="UP000663828">
    <property type="component" value="Unassembled WGS sequence"/>
</dbReference>
<dbReference type="AlphaFoldDB" id="A0A813PF15"/>
<evidence type="ECO:0000256" key="9">
    <source>
        <dbReference type="SAM" id="MobiDB-lite"/>
    </source>
</evidence>
<reference evidence="11" key="1">
    <citation type="submission" date="2021-02" db="EMBL/GenBank/DDBJ databases">
        <authorList>
            <person name="Nowell W R."/>
        </authorList>
    </citation>
    <scope>NUCLEOTIDE SEQUENCE</scope>
</reference>
<dbReference type="GO" id="GO:0009653">
    <property type="term" value="P:anatomical structure morphogenesis"/>
    <property type="evidence" value="ECO:0007669"/>
    <property type="project" value="TreeGrafter"/>
</dbReference>
<dbReference type="SUPFAM" id="SSF46689">
    <property type="entry name" value="Homeodomain-like"/>
    <property type="match status" value="1"/>
</dbReference>
<dbReference type="SMART" id="SM00389">
    <property type="entry name" value="HOX"/>
    <property type="match status" value="1"/>
</dbReference>
<evidence type="ECO:0000256" key="8">
    <source>
        <dbReference type="RuleBase" id="RU000682"/>
    </source>
</evidence>
<dbReference type="InterPro" id="IPR017970">
    <property type="entry name" value="Homeobox_CS"/>
</dbReference>
<evidence type="ECO:0000256" key="5">
    <source>
        <dbReference type="ARBA" id="ARBA00023155"/>
    </source>
</evidence>
<feature type="compositionally biased region" description="Polar residues" evidence="9">
    <location>
        <begin position="283"/>
        <end position="292"/>
    </location>
</feature>
<keyword evidence="4 7" id="KW-0238">DNA-binding</keyword>
<feature type="compositionally biased region" description="Polar residues" evidence="9">
    <location>
        <begin position="77"/>
        <end position="87"/>
    </location>
</feature>
<feature type="compositionally biased region" description="Polar residues" evidence="9">
    <location>
        <begin position="184"/>
        <end position="194"/>
    </location>
</feature>
<evidence type="ECO:0000259" key="10">
    <source>
        <dbReference type="PROSITE" id="PS50071"/>
    </source>
</evidence>
<dbReference type="EMBL" id="CAJNOR010001958">
    <property type="protein sequence ID" value="CAF1226201.1"/>
    <property type="molecule type" value="Genomic_DNA"/>
</dbReference>
<dbReference type="GO" id="GO:0000981">
    <property type="term" value="F:DNA-binding transcription factor activity, RNA polymerase II-specific"/>
    <property type="evidence" value="ECO:0007669"/>
    <property type="project" value="InterPro"/>
</dbReference>
<dbReference type="PANTHER" id="PTHR45882:SF3">
    <property type="entry name" value="PITUITARY HOMEOBOX HOMOLOG PTX1"/>
    <property type="match status" value="1"/>
</dbReference>
<evidence type="ECO:0000313" key="11">
    <source>
        <dbReference type="EMBL" id="CAF0751943.1"/>
    </source>
</evidence>
<accession>A0A813PF15</accession>
<dbReference type="Pfam" id="PF00046">
    <property type="entry name" value="Homeodomain"/>
    <property type="match status" value="1"/>
</dbReference>
<gene>
    <name evidence="11" type="ORF">EDS130_LOCUS2337</name>
    <name evidence="12" type="ORF">XAT740_LOCUS24975</name>
</gene>
<evidence type="ECO:0000256" key="7">
    <source>
        <dbReference type="PROSITE-ProRule" id="PRU00108"/>
    </source>
</evidence>
<dbReference type="FunFam" id="1.10.10.60:FF:000679">
    <property type="entry name" value="Homeobox protein aristaless"/>
    <property type="match status" value="1"/>
</dbReference>
<dbReference type="EMBL" id="CAJNOJ010000005">
    <property type="protein sequence ID" value="CAF0751943.1"/>
    <property type="molecule type" value="Genomic_DNA"/>
</dbReference>
<name>A0A813PF15_ADIRI</name>
<sequence length="430" mass="48650">MDNPNETLATLLNAPIHADYADYFNPSHLQYHHHHYFHGANRMYQTPTASYFTPEQFDTQQQQQQQQQLTTDHHSHQLYSSSTANPSYLSHPSAAELYHSQYQSSASSSTLLTHLPNYETYTSPALLTNIDQQQQQLQQSHQKSNLIKYEPDQDLSNNLSDQSGGEDLGCNDDEKKSSNRKSKCNTSANNSANGRQRRQRTHFSSQQLTQLEQTFTINRYPDLATREDIAAMTNLTEAKVRVWFKNRRAKWRKRERNMDHLRNFSHIVPPFDMYSHHQPPPSFMSTYPTNPNWDPIKSPCSPKSSQSSPNPSSSYQPSTTATTAAVAVVTNSTPWTLPPMTSLTQPLPITNNYSDTSSPAPPNATITSSSYYSLTDTNPSMYTHNTNLMEPLSSHPLTQVLKNKAKQNGSSFQLYESSIAAQNGFFSETN</sequence>
<dbReference type="CDD" id="cd00086">
    <property type="entry name" value="homeodomain"/>
    <property type="match status" value="1"/>
</dbReference>
<keyword evidence="6 7" id="KW-0539">Nucleus</keyword>
<evidence type="ECO:0000313" key="12">
    <source>
        <dbReference type="EMBL" id="CAF1226201.1"/>
    </source>
</evidence>
<dbReference type="PANTHER" id="PTHR45882">
    <property type="entry name" value="PITUITARY HOMEOBOX HOMOLOG PTX1"/>
    <property type="match status" value="1"/>
</dbReference>
<evidence type="ECO:0000313" key="14">
    <source>
        <dbReference type="Proteomes" id="UP000663852"/>
    </source>
</evidence>
<feature type="region of interest" description="Disordered" evidence="9">
    <location>
        <begin position="282"/>
        <end position="319"/>
    </location>
</feature>
<feature type="DNA-binding region" description="Homeobox" evidence="7">
    <location>
        <begin position="196"/>
        <end position="255"/>
    </location>
</feature>
<keyword evidence="3" id="KW-0217">Developmental protein</keyword>
<comment type="caution">
    <text evidence="11">The sequence shown here is derived from an EMBL/GenBank/DDBJ whole genome shotgun (WGS) entry which is preliminary data.</text>
</comment>
<dbReference type="PROSITE" id="PS00027">
    <property type="entry name" value="HOMEOBOX_1"/>
    <property type="match status" value="1"/>
</dbReference>
<evidence type="ECO:0000256" key="6">
    <source>
        <dbReference type="ARBA" id="ARBA00023242"/>
    </source>
</evidence>
<dbReference type="InterPro" id="IPR009057">
    <property type="entry name" value="Homeodomain-like_sf"/>
</dbReference>
<dbReference type="GO" id="GO:0005634">
    <property type="term" value="C:nucleus"/>
    <property type="evidence" value="ECO:0007669"/>
    <property type="project" value="UniProtKB-SubCell"/>
</dbReference>
<keyword evidence="13" id="KW-1185">Reference proteome</keyword>
<keyword evidence="5 7" id="KW-0371">Homeobox</keyword>
<comment type="subcellular location">
    <subcellularLocation>
        <location evidence="1 7 8">Nucleus</location>
    </subcellularLocation>
</comment>
<evidence type="ECO:0000256" key="2">
    <source>
        <dbReference type="ARBA" id="ARBA00006503"/>
    </source>
</evidence>
<feature type="compositionally biased region" description="Polar residues" evidence="9">
    <location>
        <begin position="154"/>
        <end position="163"/>
    </location>
</feature>
<evidence type="ECO:0000256" key="1">
    <source>
        <dbReference type="ARBA" id="ARBA00004123"/>
    </source>
</evidence>
<dbReference type="InterPro" id="IPR001356">
    <property type="entry name" value="HD"/>
</dbReference>
<feature type="domain" description="Homeobox" evidence="10">
    <location>
        <begin position="194"/>
        <end position="254"/>
    </location>
</feature>
<dbReference type="Gene3D" id="1.10.10.60">
    <property type="entry name" value="Homeodomain-like"/>
    <property type="match status" value="1"/>
</dbReference>
<feature type="region of interest" description="Disordered" evidence="9">
    <location>
        <begin position="150"/>
        <end position="205"/>
    </location>
</feature>
<protein>
    <recommendedName>
        <fullName evidence="10">Homeobox domain-containing protein</fullName>
    </recommendedName>
</protein>